<feature type="domain" description="Antitoxin FitA-like ribbon-helix-helix" evidence="2">
    <location>
        <begin position="2"/>
        <end position="38"/>
    </location>
</feature>
<dbReference type="KEGG" id="asla:NCTC11923_00075"/>
<evidence type="ECO:0000256" key="1">
    <source>
        <dbReference type="SAM" id="MobiDB-lite"/>
    </source>
</evidence>
<dbReference type="GO" id="GO:0006355">
    <property type="term" value="P:regulation of DNA-templated transcription"/>
    <property type="evidence" value="ECO:0007669"/>
    <property type="project" value="InterPro"/>
</dbReference>
<dbReference type="InterPro" id="IPR010985">
    <property type="entry name" value="Ribbon_hlx_hlx"/>
</dbReference>
<dbReference type="RefSeq" id="WP_026427923.1">
    <property type="nucleotide sequence ID" value="NZ_CBCRWE010000039.1"/>
</dbReference>
<protein>
    <recommendedName>
        <fullName evidence="2">Antitoxin FitA-like ribbon-helix-helix domain-containing protein</fullName>
    </recommendedName>
</protein>
<evidence type="ECO:0000313" key="4">
    <source>
        <dbReference type="Proteomes" id="UP000276899"/>
    </source>
</evidence>
<gene>
    <name evidence="3" type="ORF">NCTC11923_00075</name>
</gene>
<sequence>MATLYVRDVADSVAEELKVRAAEEGMSLSAYVSAELTRIASRPTNARIVQRLRSKDRSAGPTTEQIVTAVRQGRE</sequence>
<dbReference type="Proteomes" id="UP000276899">
    <property type="component" value="Chromosome"/>
</dbReference>
<dbReference type="SUPFAM" id="SSF47598">
    <property type="entry name" value="Ribbon-helix-helix"/>
    <property type="match status" value="1"/>
</dbReference>
<evidence type="ECO:0000313" key="3">
    <source>
        <dbReference type="EMBL" id="VEG73470.1"/>
    </source>
</evidence>
<dbReference type="EMBL" id="LR134363">
    <property type="protein sequence ID" value="VEG73470.1"/>
    <property type="molecule type" value="Genomic_DNA"/>
</dbReference>
<dbReference type="InterPro" id="IPR053853">
    <property type="entry name" value="FitA-like_RHH"/>
</dbReference>
<dbReference type="Pfam" id="PF22513">
    <property type="entry name" value="FitA-like_RHH"/>
    <property type="match status" value="1"/>
</dbReference>
<reference evidence="3 4" key="1">
    <citation type="submission" date="2018-12" db="EMBL/GenBank/DDBJ databases">
        <authorList>
            <consortium name="Pathogen Informatics"/>
        </authorList>
    </citation>
    <scope>NUCLEOTIDE SEQUENCE [LARGE SCALE GENOMIC DNA]</scope>
    <source>
        <strain evidence="3 4">NCTC11923</strain>
    </source>
</reference>
<proteinExistence type="predicted"/>
<evidence type="ECO:0000259" key="2">
    <source>
        <dbReference type="Pfam" id="PF22513"/>
    </source>
</evidence>
<keyword evidence="4" id="KW-1185">Reference proteome</keyword>
<accession>A0A3S5EM09</accession>
<name>A0A3S5EM09_9ACTO</name>
<dbReference type="AlphaFoldDB" id="A0A3S5EM09"/>
<organism evidence="3 4">
    <name type="scientific">Actinomyces slackii</name>
    <dbReference type="NCBI Taxonomy" id="52774"/>
    <lineage>
        <taxon>Bacteria</taxon>
        <taxon>Bacillati</taxon>
        <taxon>Actinomycetota</taxon>
        <taxon>Actinomycetes</taxon>
        <taxon>Actinomycetales</taxon>
        <taxon>Actinomycetaceae</taxon>
        <taxon>Actinomyces</taxon>
    </lineage>
</organism>
<feature type="region of interest" description="Disordered" evidence="1">
    <location>
        <begin position="55"/>
        <end position="75"/>
    </location>
</feature>